<feature type="chain" id="PRO_5013288426" evidence="1">
    <location>
        <begin position="16"/>
        <end position="107"/>
    </location>
</feature>
<keyword evidence="3" id="KW-1185">Reference proteome</keyword>
<dbReference type="InterPro" id="IPR043502">
    <property type="entry name" value="DNA/RNA_pol_sf"/>
</dbReference>
<sequence length="107" mass="11872">MEARSFLGLVWYVTAFLPSLIDHTGVLTELTMKDSEKSFPSWMPKYQTAFDTVKVIITGRECLTTIDFAEMPDHKIFVTTDASDKCSGGVPPLGKHGRLPVLLLLTP</sequence>
<protein>
    <submittedName>
        <fullName evidence="2">Predicted protein</fullName>
    </submittedName>
</protein>
<dbReference type="InParanoid" id="B0D599"/>
<evidence type="ECO:0000313" key="3">
    <source>
        <dbReference type="Proteomes" id="UP000001194"/>
    </source>
</evidence>
<dbReference type="GeneID" id="6074711"/>
<dbReference type="HOGENOM" id="CLU_175722_0_0_1"/>
<dbReference type="EMBL" id="DS547097">
    <property type="protein sequence ID" value="EDR10482.1"/>
    <property type="molecule type" value="Genomic_DNA"/>
</dbReference>
<dbReference type="AlphaFoldDB" id="B0D599"/>
<feature type="signal peptide" evidence="1">
    <location>
        <begin position="1"/>
        <end position="15"/>
    </location>
</feature>
<dbReference type="Proteomes" id="UP000001194">
    <property type="component" value="Unassembled WGS sequence"/>
</dbReference>
<dbReference type="Gene3D" id="3.30.70.270">
    <property type="match status" value="1"/>
</dbReference>
<accession>B0D599</accession>
<keyword evidence="1" id="KW-0732">Signal</keyword>
<dbReference type="InterPro" id="IPR043128">
    <property type="entry name" value="Rev_trsase/Diguanyl_cyclase"/>
</dbReference>
<evidence type="ECO:0000256" key="1">
    <source>
        <dbReference type="SAM" id="SignalP"/>
    </source>
</evidence>
<evidence type="ECO:0000313" key="2">
    <source>
        <dbReference type="EMBL" id="EDR10482.1"/>
    </source>
</evidence>
<gene>
    <name evidence="2" type="ORF">LACBIDRAFT_316918</name>
</gene>
<dbReference type="OrthoDB" id="2966770at2759"/>
<dbReference type="KEGG" id="lbc:LACBIDRAFT_316918"/>
<dbReference type="SUPFAM" id="SSF56672">
    <property type="entry name" value="DNA/RNA polymerases"/>
    <property type="match status" value="1"/>
</dbReference>
<dbReference type="RefSeq" id="XP_001878932.1">
    <property type="nucleotide sequence ID" value="XM_001878897.1"/>
</dbReference>
<name>B0D599_LACBS</name>
<organism evidence="3">
    <name type="scientific">Laccaria bicolor (strain S238N-H82 / ATCC MYA-4686)</name>
    <name type="common">Bicoloured deceiver</name>
    <name type="synonym">Laccaria laccata var. bicolor</name>
    <dbReference type="NCBI Taxonomy" id="486041"/>
    <lineage>
        <taxon>Eukaryota</taxon>
        <taxon>Fungi</taxon>
        <taxon>Dikarya</taxon>
        <taxon>Basidiomycota</taxon>
        <taxon>Agaricomycotina</taxon>
        <taxon>Agaricomycetes</taxon>
        <taxon>Agaricomycetidae</taxon>
        <taxon>Agaricales</taxon>
        <taxon>Agaricineae</taxon>
        <taxon>Hydnangiaceae</taxon>
        <taxon>Laccaria</taxon>
    </lineage>
</organism>
<proteinExistence type="predicted"/>
<reference evidence="2 3" key="1">
    <citation type="journal article" date="2008" name="Nature">
        <title>The genome of Laccaria bicolor provides insights into mycorrhizal symbiosis.</title>
        <authorList>
            <person name="Martin F."/>
            <person name="Aerts A."/>
            <person name="Ahren D."/>
            <person name="Brun A."/>
            <person name="Danchin E.G.J."/>
            <person name="Duchaussoy F."/>
            <person name="Gibon J."/>
            <person name="Kohler A."/>
            <person name="Lindquist E."/>
            <person name="Pereda V."/>
            <person name="Salamov A."/>
            <person name="Shapiro H.J."/>
            <person name="Wuyts J."/>
            <person name="Blaudez D."/>
            <person name="Buee M."/>
            <person name="Brokstein P."/>
            <person name="Canbaeck B."/>
            <person name="Cohen D."/>
            <person name="Courty P.E."/>
            <person name="Coutinho P.M."/>
            <person name="Delaruelle C."/>
            <person name="Detter J.C."/>
            <person name="Deveau A."/>
            <person name="DiFazio S."/>
            <person name="Duplessis S."/>
            <person name="Fraissinet-Tachet L."/>
            <person name="Lucic E."/>
            <person name="Frey-Klett P."/>
            <person name="Fourrey C."/>
            <person name="Feussner I."/>
            <person name="Gay G."/>
            <person name="Grimwood J."/>
            <person name="Hoegger P.J."/>
            <person name="Jain P."/>
            <person name="Kilaru S."/>
            <person name="Labbe J."/>
            <person name="Lin Y.C."/>
            <person name="Legue V."/>
            <person name="Le Tacon F."/>
            <person name="Marmeisse R."/>
            <person name="Melayah D."/>
            <person name="Montanini B."/>
            <person name="Muratet M."/>
            <person name="Nehls U."/>
            <person name="Niculita-Hirzel H."/>
            <person name="Oudot-Le Secq M.P."/>
            <person name="Peter M."/>
            <person name="Quesneville H."/>
            <person name="Rajashekar B."/>
            <person name="Reich M."/>
            <person name="Rouhier N."/>
            <person name="Schmutz J."/>
            <person name="Yin T."/>
            <person name="Chalot M."/>
            <person name="Henrissat B."/>
            <person name="Kuees U."/>
            <person name="Lucas S."/>
            <person name="Van de Peer Y."/>
            <person name="Podila G.K."/>
            <person name="Polle A."/>
            <person name="Pukkila P.J."/>
            <person name="Richardson P.M."/>
            <person name="Rouze P."/>
            <person name="Sanders I.R."/>
            <person name="Stajich J.E."/>
            <person name="Tunlid A."/>
            <person name="Tuskan G."/>
            <person name="Grigoriev I.V."/>
        </authorList>
    </citation>
    <scope>NUCLEOTIDE SEQUENCE [LARGE SCALE GENOMIC DNA]</scope>
    <source>
        <strain evidence="3">S238N-H82 / ATCC MYA-4686</strain>
    </source>
</reference>